<name>A0A822ZT47_NELNU</name>
<keyword evidence="2" id="KW-1185">Reference proteome</keyword>
<dbReference type="Proteomes" id="UP000607653">
    <property type="component" value="Unassembled WGS sequence"/>
</dbReference>
<evidence type="ECO:0000313" key="2">
    <source>
        <dbReference type="Proteomes" id="UP000607653"/>
    </source>
</evidence>
<proteinExistence type="predicted"/>
<organism evidence="1 2">
    <name type="scientific">Nelumbo nucifera</name>
    <name type="common">Sacred lotus</name>
    <dbReference type="NCBI Taxonomy" id="4432"/>
    <lineage>
        <taxon>Eukaryota</taxon>
        <taxon>Viridiplantae</taxon>
        <taxon>Streptophyta</taxon>
        <taxon>Embryophyta</taxon>
        <taxon>Tracheophyta</taxon>
        <taxon>Spermatophyta</taxon>
        <taxon>Magnoliopsida</taxon>
        <taxon>Proteales</taxon>
        <taxon>Nelumbonaceae</taxon>
        <taxon>Nelumbo</taxon>
    </lineage>
</organism>
<sequence length="78" mass="9308">MMERVITTCNKMSYEEDDVEKTKLVKILLEIEYEKDDVDNIEEGWREPLQLARRCKAKCEENEGFRSNTCDKSHVFVF</sequence>
<dbReference type="AlphaFoldDB" id="A0A822ZT47"/>
<protein>
    <submittedName>
        <fullName evidence="1">Uncharacterized protein</fullName>
    </submittedName>
</protein>
<dbReference type="EMBL" id="DUZY01000008">
    <property type="protein sequence ID" value="DAD46489.1"/>
    <property type="molecule type" value="Genomic_DNA"/>
</dbReference>
<comment type="caution">
    <text evidence="1">The sequence shown here is derived from an EMBL/GenBank/DDBJ whole genome shotgun (WGS) entry which is preliminary data.</text>
</comment>
<gene>
    <name evidence="1" type="ORF">HUJ06_016426</name>
</gene>
<accession>A0A822ZT47</accession>
<evidence type="ECO:0000313" key="1">
    <source>
        <dbReference type="EMBL" id="DAD46489.1"/>
    </source>
</evidence>
<reference evidence="1 2" key="1">
    <citation type="journal article" date="2020" name="Mol. Biol. Evol.">
        <title>Distinct Expression and Methylation Patterns for Genes with Different Fates following a Single Whole-Genome Duplication in Flowering Plants.</title>
        <authorList>
            <person name="Shi T."/>
            <person name="Rahmani R.S."/>
            <person name="Gugger P.F."/>
            <person name="Wang M."/>
            <person name="Li H."/>
            <person name="Zhang Y."/>
            <person name="Li Z."/>
            <person name="Wang Q."/>
            <person name="Van de Peer Y."/>
            <person name="Marchal K."/>
            <person name="Chen J."/>
        </authorList>
    </citation>
    <scope>NUCLEOTIDE SEQUENCE [LARGE SCALE GENOMIC DNA]</scope>
    <source>
        <tissue evidence="1">Leaf</tissue>
    </source>
</reference>